<dbReference type="RefSeq" id="WP_344104029.1">
    <property type="nucleotide sequence ID" value="NZ_BAAANL010000005.1"/>
</dbReference>
<proteinExistence type="predicted"/>
<dbReference type="InterPro" id="IPR008984">
    <property type="entry name" value="SMAD_FHA_dom_sf"/>
</dbReference>
<keyword evidence="4" id="KW-1185">Reference proteome</keyword>
<sequence>MTSESRTDGLETLPGDLGSLAHGVPDRIAGTLYVKSFAGGVRQRPRPGAELTFGREKPKVGVLVGGDDRNVSRTHGILRYDSGHWWLRNNGRRNLQLPGTTQLFTESEPYPLQPGYTPVFIRTAPRCTYLVEIFVTDGTGQGPRPVYGDPTFEGHSWPLHPVERLALVATAQPYLLHEEHPEPWARDAVATLLAEVDPAGNWNRSKVGRVVDGVRERLAKAGVKGLLAQEVGQPVGNRLKHNLIVELMASRSIVPPDLELLD</sequence>
<dbReference type="PROSITE" id="PS50006">
    <property type="entry name" value="FHA_DOMAIN"/>
    <property type="match status" value="1"/>
</dbReference>
<reference evidence="3 4" key="1">
    <citation type="journal article" date="2019" name="Int. J. Syst. Evol. Microbiol.">
        <title>The Global Catalogue of Microorganisms (GCM) 10K type strain sequencing project: providing services to taxonomists for standard genome sequencing and annotation.</title>
        <authorList>
            <consortium name="The Broad Institute Genomics Platform"/>
            <consortium name="The Broad Institute Genome Sequencing Center for Infectious Disease"/>
            <person name="Wu L."/>
            <person name="Ma J."/>
        </authorList>
    </citation>
    <scope>NUCLEOTIDE SEQUENCE [LARGE SCALE GENOMIC DNA]</scope>
    <source>
        <strain evidence="3 4">JCM 14326</strain>
    </source>
</reference>
<dbReference type="EMBL" id="BAAANL010000005">
    <property type="protein sequence ID" value="GAA1868240.1"/>
    <property type="molecule type" value="Genomic_DNA"/>
</dbReference>
<evidence type="ECO:0000313" key="4">
    <source>
        <dbReference type="Proteomes" id="UP001501094"/>
    </source>
</evidence>
<accession>A0ABN2NII9</accession>
<evidence type="ECO:0000313" key="3">
    <source>
        <dbReference type="EMBL" id="GAA1868240.1"/>
    </source>
</evidence>
<dbReference type="Gene3D" id="2.60.200.20">
    <property type="match status" value="1"/>
</dbReference>
<name>A0ABN2NII9_9MICO</name>
<evidence type="ECO:0000259" key="2">
    <source>
        <dbReference type="PROSITE" id="PS50006"/>
    </source>
</evidence>
<dbReference type="InterPro" id="IPR000253">
    <property type="entry name" value="FHA_dom"/>
</dbReference>
<protein>
    <recommendedName>
        <fullName evidence="2">FHA domain-containing protein</fullName>
    </recommendedName>
</protein>
<organism evidence="3 4">
    <name type="scientific">Myceligenerans crystallogenes</name>
    <dbReference type="NCBI Taxonomy" id="316335"/>
    <lineage>
        <taxon>Bacteria</taxon>
        <taxon>Bacillati</taxon>
        <taxon>Actinomycetota</taxon>
        <taxon>Actinomycetes</taxon>
        <taxon>Micrococcales</taxon>
        <taxon>Promicromonosporaceae</taxon>
        <taxon>Myceligenerans</taxon>
    </lineage>
</organism>
<evidence type="ECO:0000256" key="1">
    <source>
        <dbReference type="ARBA" id="ARBA00022553"/>
    </source>
</evidence>
<keyword evidence="1" id="KW-0597">Phosphoprotein</keyword>
<gene>
    <name evidence="3" type="ORF">GCM10009751_28500</name>
</gene>
<comment type="caution">
    <text evidence="3">The sequence shown here is derived from an EMBL/GenBank/DDBJ whole genome shotgun (WGS) entry which is preliminary data.</text>
</comment>
<dbReference type="Proteomes" id="UP001501094">
    <property type="component" value="Unassembled WGS sequence"/>
</dbReference>
<dbReference type="CDD" id="cd00060">
    <property type="entry name" value="FHA"/>
    <property type="match status" value="1"/>
</dbReference>
<dbReference type="SUPFAM" id="SSF49879">
    <property type="entry name" value="SMAD/FHA domain"/>
    <property type="match status" value="1"/>
</dbReference>
<feature type="domain" description="FHA" evidence="2">
    <location>
        <begin position="51"/>
        <end position="102"/>
    </location>
</feature>